<evidence type="ECO:0000313" key="1">
    <source>
        <dbReference type="EMBL" id="MEW1975928.1"/>
    </source>
</evidence>
<sequence length="254" mass="27465">MARSRGAPGILSAADLNSTTAAFGVSAHQVRRDHVISHALAALSRIESDRLLFFGGTALARTYLPDLRLSEDIDLIALSPRPVLARDIQDILISALGRVVGTPTFVPDIVNTRQAQTSVMLIGDASIQLQLLPHTGYPRWPTEVRTLEQRYADAPPAELRVLTAPAFAAAKLAAWHDRHAPRDLYDLWALATRGLITDEARRLHARFGPTTAAHSVAFAPLPSQTEWNDALAHQGRVRVTAAEAAATVADAWAS</sequence>
<protein>
    <submittedName>
        <fullName evidence="1">Nucleotidyl transferase AbiEii/AbiGii toxin family protein</fullName>
    </submittedName>
</protein>
<dbReference type="Proteomes" id="UP001553715">
    <property type="component" value="Unassembled WGS sequence"/>
</dbReference>
<accession>A0ABV3LJ84</accession>
<dbReference type="Pfam" id="PF08843">
    <property type="entry name" value="AbiEii"/>
    <property type="match status" value="1"/>
</dbReference>
<name>A0ABV3LJ84_9MICO</name>
<keyword evidence="2" id="KW-1185">Reference proteome</keyword>
<dbReference type="RefSeq" id="WP_206494630.1">
    <property type="nucleotide sequence ID" value="NZ_JBFBMH010000019.1"/>
</dbReference>
<evidence type="ECO:0000313" key="2">
    <source>
        <dbReference type="Proteomes" id="UP001553715"/>
    </source>
</evidence>
<gene>
    <name evidence="1" type="ORF">AB0301_12755</name>
</gene>
<proteinExistence type="predicted"/>
<organism evidence="1 2">
    <name type="scientific">Microbacterium profundi</name>
    <dbReference type="NCBI Taxonomy" id="450380"/>
    <lineage>
        <taxon>Bacteria</taxon>
        <taxon>Bacillati</taxon>
        <taxon>Actinomycetota</taxon>
        <taxon>Actinomycetes</taxon>
        <taxon>Micrococcales</taxon>
        <taxon>Microbacteriaceae</taxon>
        <taxon>Microbacterium</taxon>
    </lineage>
</organism>
<reference evidence="1 2" key="1">
    <citation type="submission" date="2024-06" db="EMBL/GenBank/DDBJ databases">
        <title>The Natural Products Discovery Center: Release of the First 8490 Sequenced Strains for Exploring Actinobacteria Biosynthetic Diversity.</title>
        <authorList>
            <person name="Kalkreuter E."/>
            <person name="Kautsar S.A."/>
            <person name="Yang D."/>
            <person name="Bader C.D."/>
            <person name="Teijaro C.N."/>
            <person name="Fluegel L."/>
            <person name="Davis C.M."/>
            <person name="Simpson J.R."/>
            <person name="Lauterbach L."/>
            <person name="Steele A.D."/>
            <person name="Gui C."/>
            <person name="Meng S."/>
            <person name="Li G."/>
            <person name="Viehrig K."/>
            <person name="Ye F."/>
            <person name="Su P."/>
            <person name="Kiefer A.F."/>
            <person name="Nichols A."/>
            <person name="Cepeda A.J."/>
            <person name="Yan W."/>
            <person name="Fan B."/>
            <person name="Jiang Y."/>
            <person name="Adhikari A."/>
            <person name="Zheng C.-J."/>
            <person name="Schuster L."/>
            <person name="Cowan T.M."/>
            <person name="Smanski M.J."/>
            <person name="Chevrette M.G."/>
            <person name="De Carvalho L.P.S."/>
            <person name="Shen B."/>
        </authorList>
    </citation>
    <scope>NUCLEOTIDE SEQUENCE [LARGE SCALE GENOMIC DNA]</scope>
    <source>
        <strain evidence="1 2">NPDC077434</strain>
    </source>
</reference>
<dbReference type="GO" id="GO:0016740">
    <property type="term" value="F:transferase activity"/>
    <property type="evidence" value="ECO:0007669"/>
    <property type="project" value="UniProtKB-KW"/>
</dbReference>
<comment type="caution">
    <text evidence="1">The sequence shown here is derived from an EMBL/GenBank/DDBJ whole genome shotgun (WGS) entry which is preliminary data.</text>
</comment>
<dbReference type="EMBL" id="JBFBMH010000019">
    <property type="protein sequence ID" value="MEW1975928.1"/>
    <property type="molecule type" value="Genomic_DNA"/>
</dbReference>
<dbReference type="Gene3D" id="3.10.450.620">
    <property type="entry name" value="JHP933, nucleotidyltransferase-like core domain"/>
    <property type="match status" value="1"/>
</dbReference>
<keyword evidence="1" id="KW-0808">Transferase</keyword>
<dbReference type="InterPro" id="IPR014942">
    <property type="entry name" value="AbiEii"/>
</dbReference>